<organism evidence="2 3">
    <name type="scientific">Paraburkholderia phenazinium</name>
    <dbReference type="NCBI Taxonomy" id="60549"/>
    <lineage>
        <taxon>Bacteria</taxon>
        <taxon>Pseudomonadati</taxon>
        <taxon>Pseudomonadota</taxon>
        <taxon>Betaproteobacteria</taxon>
        <taxon>Burkholderiales</taxon>
        <taxon>Burkholderiaceae</taxon>
        <taxon>Paraburkholderia</taxon>
    </lineage>
</organism>
<protein>
    <submittedName>
        <fullName evidence="2">Uncharacterized protein</fullName>
    </submittedName>
</protein>
<reference evidence="2 3" key="1">
    <citation type="submission" date="2016-11" db="EMBL/GenBank/DDBJ databases">
        <authorList>
            <person name="Jaros S."/>
            <person name="Januszkiewicz K."/>
            <person name="Wedrychowicz H."/>
        </authorList>
    </citation>
    <scope>NUCLEOTIDE SEQUENCE [LARGE SCALE GENOMIC DNA]</scope>
    <source>
        <strain evidence="2 3">GAS95</strain>
    </source>
</reference>
<dbReference type="AlphaFoldDB" id="A0A1N6KL93"/>
<evidence type="ECO:0000256" key="1">
    <source>
        <dbReference type="SAM" id="MobiDB-lite"/>
    </source>
</evidence>
<dbReference type="Proteomes" id="UP000185151">
    <property type="component" value="Unassembled WGS sequence"/>
</dbReference>
<accession>A0A1N6KL93</accession>
<name>A0A1N6KL93_9BURK</name>
<feature type="region of interest" description="Disordered" evidence="1">
    <location>
        <begin position="1"/>
        <end position="22"/>
    </location>
</feature>
<keyword evidence="3" id="KW-1185">Reference proteome</keyword>
<sequence>MPRGATNRKGGQDGAWAQANRSSAQYDSAAAKFRLQRDVHYERENAFID</sequence>
<evidence type="ECO:0000313" key="2">
    <source>
        <dbReference type="EMBL" id="SIO57319.1"/>
    </source>
</evidence>
<evidence type="ECO:0000313" key="3">
    <source>
        <dbReference type="Proteomes" id="UP000185151"/>
    </source>
</evidence>
<proteinExistence type="predicted"/>
<dbReference type="EMBL" id="FSRU01000002">
    <property type="protein sequence ID" value="SIO57319.1"/>
    <property type="molecule type" value="Genomic_DNA"/>
</dbReference>
<gene>
    <name evidence="2" type="ORF">SAMN05444165_3843</name>
</gene>